<sequence>MDTVCADLSFVEGFDSDDTIRISCICVGWGFGVVDWGCAGVYDKVFDVDWGCVDDSSPSD</sequence>
<keyword evidence="2" id="KW-1185">Reference proteome</keyword>
<proteinExistence type="predicted"/>
<dbReference type="Proteomes" id="UP000602510">
    <property type="component" value="Unassembled WGS sequence"/>
</dbReference>
<name>A0A833SAE9_PHYIN</name>
<reference evidence="1" key="1">
    <citation type="submission" date="2020-04" db="EMBL/GenBank/DDBJ databases">
        <title>Hybrid Assembly of Korean Phytophthora infestans isolates.</title>
        <authorList>
            <person name="Prokchorchik M."/>
            <person name="Lee Y."/>
            <person name="Seo J."/>
            <person name="Cho J.-H."/>
            <person name="Park Y.-E."/>
            <person name="Jang D.-C."/>
            <person name="Im J.-S."/>
            <person name="Choi J.-G."/>
            <person name="Park H.-J."/>
            <person name="Lee G.-B."/>
            <person name="Lee Y.-G."/>
            <person name="Hong S.-Y."/>
            <person name="Cho K."/>
            <person name="Sohn K.H."/>
        </authorList>
    </citation>
    <scope>NUCLEOTIDE SEQUENCE</scope>
    <source>
        <strain evidence="1">KR_1_A1</strain>
    </source>
</reference>
<protein>
    <submittedName>
        <fullName evidence="1">Uncharacterized protein</fullName>
    </submittedName>
</protein>
<dbReference type="EMBL" id="WSZM01000625">
    <property type="protein sequence ID" value="KAF4030848.1"/>
    <property type="molecule type" value="Genomic_DNA"/>
</dbReference>
<organism evidence="1 2">
    <name type="scientific">Phytophthora infestans</name>
    <name type="common">Potato late blight agent</name>
    <name type="synonym">Botrytis infestans</name>
    <dbReference type="NCBI Taxonomy" id="4787"/>
    <lineage>
        <taxon>Eukaryota</taxon>
        <taxon>Sar</taxon>
        <taxon>Stramenopiles</taxon>
        <taxon>Oomycota</taxon>
        <taxon>Peronosporomycetes</taxon>
        <taxon>Peronosporales</taxon>
        <taxon>Peronosporaceae</taxon>
        <taxon>Phytophthora</taxon>
    </lineage>
</organism>
<accession>A0A833SAE9</accession>
<dbReference type="AlphaFoldDB" id="A0A833SAE9"/>
<evidence type="ECO:0000313" key="2">
    <source>
        <dbReference type="Proteomes" id="UP000602510"/>
    </source>
</evidence>
<gene>
    <name evidence="1" type="ORF">GN244_ATG17331</name>
</gene>
<comment type="caution">
    <text evidence="1">The sequence shown here is derived from an EMBL/GenBank/DDBJ whole genome shotgun (WGS) entry which is preliminary data.</text>
</comment>
<evidence type="ECO:0000313" key="1">
    <source>
        <dbReference type="EMBL" id="KAF4030848.1"/>
    </source>
</evidence>